<organism evidence="1 2">
    <name type="scientific">Aromia moschata</name>
    <dbReference type="NCBI Taxonomy" id="1265417"/>
    <lineage>
        <taxon>Eukaryota</taxon>
        <taxon>Metazoa</taxon>
        <taxon>Ecdysozoa</taxon>
        <taxon>Arthropoda</taxon>
        <taxon>Hexapoda</taxon>
        <taxon>Insecta</taxon>
        <taxon>Pterygota</taxon>
        <taxon>Neoptera</taxon>
        <taxon>Endopterygota</taxon>
        <taxon>Coleoptera</taxon>
        <taxon>Polyphaga</taxon>
        <taxon>Cucujiformia</taxon>
        <taxon>Chrysomeloidea</taxon>
        <taxon>Cerambycidae</taxon>
        <taxon>Cerambycinae</taxon>
        <taxon>Callichromatini</taxon>
        <taxon>Aromia</taxon>
    </lineage>
</organism>
<dbReference type="AlphaFoldDB" id="A0AAV8YWE9"/>
<evidence type="ECO:0000313" key="1">
    <source>
        <dbReference type="EMBL" id="KAJ8955323.1"/>
    </source>
</evidence>
<name>A0AAV8YWE9_9CUCU</name>
<gene>
    <name evidence="1" type="ORF">NQ318_003416</name>
</gene>
<evidence type="ECO:0000313" key="2">
    <source>
        <dbReference type="Proteomes" id="UP001162162"/>
    </source>
</evidence>
<proteinExistence type="predicted"/>
<comment type="caution">
    <text evidence="1">The sequence shown here is derived from an EMBL/GenBank/DDBJ whole genome shotgun (WGS) entry which is preliminary data.</text>
</comment>
<accession>A0AAV8YWE9</accession>
<dbReference type="Proteomes" id="UP001162162">
    <property type="component" value="Unassembled WGS sequence"/>
</dbReference>
<sequence>MNQFSELKSPSSETVQANYNKLSDHIRRLTPQGVQCSVFLWWTELITDDILAMARPSTIVIVQKNVIQQFESLGIKSIINLQCQREHASCGPPLESSGFSYDPNMFMQHNGRY</sequence>
<reference evidence="1" key="1">
    <citation type="journal article" date="2023" name="Insect Mol. Biol.">
        <title>Genome sequencing provides insights into the evolution of gene families encoding plant cell wall-degrading enzymes in longhorned beetles.</title>
        <authorList>
            <person name="Shin N.R."/>
            <person name="Okamura Y."/>
            <person name="Kirsch R."/>
            <person name="Pauchet Y."/>
        </authorList>
    </citation>
    <scope>NUCLEOTIDE SEQUENCE</scope>
    <source>
        <strain evidence="1">AMC_N1</strain>
    </source>
</reference>
<dbReference type="EMBL" id="JAPWTK010000038">
    <property type="protein sequence ID" value="KAJ8955323.1"/>
    <property type="molecule type" value="Genomic_DNA"/>
</dbReference>
<keyword evidence="2" id="KW-1185">Reference proteome</keyword>
<protein>
    <submittedName>
        <fullName evidence="1">Uncharacterized protein</fullName>
    </submittedName>
</protein>